<keyword evidence="4 11" id="KW-0812">Transmembrane</keyword>
<evidence type="ECO:0000256" key="11">
    <source>
        <dbReference type="SAM" id="Phobius"/>
    </source>
</evidence>
<dbReference type="OrthoDB" id="9809813at2"/>
<sequence>MLFTLKKFIGGLLLPLPLLLVVMGTGLMLLWLNRGTKTARLLLSAGWLVLLALSLQPVADRLLAPLEAHYPTWQPHGETVKWIVVLGGGYTWNPDWPPSANLINNSLPRVTEGIRQWRAHPSATMVFTGANAPGNLVSSAEAASRVAQSLGVPAAAIMTLDSPRDTHQEAASVARLVGQAPLMLVTSANHLPRAMGFFTAAGLQPIPVPANQLAITSPLQPQEKILPSPLWLGHSERVWYETLGQVWQRLLAMTSPPAPANNASPAPVSDNDAKR</sequence>
<keyword evidence="5 11" id="KW-1133">Transmembrane helix</keyword>
<evidence type="ECO:0000256" key="3">
    <source>
        <dbReference type="ARBA" id="ARBA00022519"/>
    </source>
</evidence>
<comment type="function">
    <text evidence="8">Plays a critical role in the metabolism of the essential lipid carrier used for cell wall synthesis.</text>
</comment>
<keyword evidence="7" id="KW-0961">Cell wall biogenesis/degradation</keyword>
<keyword evidence="6 11" id="KW-0472">Membrane</keyword>
<dbReference type="RefSeq" id="WP_011410860.1">
    <property type="nucleotide sequence ID" value="NC_007712.1"/>
</dbReference>
<dbReference type="AlphaFoldDB" id="Q2NUA1"/>
<reference evidence="14 16" key="2">
    <citation type="submission" date="2015-05" db="EMBL/GenBank/DDBJ databases">
        <authorList>
            <person name="Goodhead I."/>
        </authorList>
    </citation>
    <scope>NUCLEOTIDE SEQUENCE [LARGE SCALE GENOMIC DNA]</scope>
    <source>
        <strain evidence="14">B4</strain>
        <strain evidence="16">morsitans</strain>
    </source>
</reference>
<evidence type="ECO:0000256" key="8">
    <source>
        <dbReference type="ARBA" id="ARBA00053487"/>
    </source>
</evidence>
<feature type="transmembrane region" description="Helical" evidence="11">
    <location>
        <begin position="12"/>
        <end position="32"/>
    </location>
</feature>
<accession>Q2NUA1</accession>
<feature type="region of interest" description="Disordered" evidence="10">
    <location>
        <begin position="256"/>
        <end position="275"/>
    </location>
</feature>
<dbReference type="GO" id="GO:0000270">
    <property type="term" value="P:peptidoglycan metabolic process"/>
    <property type="evidence" value="ECO:0007669"/>
    <property type="project" value="TreeGrafter"/>
</dbReference>
<evidence type="ECO:0000256" key="1">
    <source>
        <dbReference type="ARBA" id="ARBA00004429"/>
    </source>
</evidence>
<dbReference type="BioCyc" id="SGLO343509:SGP1_RS08540-MONOMER"/>
<evidence type="ECO:0000256" key="2">
    <source>
        <dbReference type="ARBA" id="ARBA00022475"/>
    </source>
</evidence>
<keyword evidence="3" id="KW-0997">Cell inner membrane</keyword>
<evidence type="ECO:0000256" key="5">
    <source>
        <dbReference type="ARBA" id="ARBA00022989"/>
    </source>
</evidence>
<dbReference type="Pfam" id="PF02698">
    <property type="entry name" value="DUF218"/>
    <property type="match status" value="1"/>
</dbReference>
<dbReference type="KEGG" id="sgl:SG0999"/>
<keyword evidence="2" id="KW-1003">Cell membrane</keyword>
<evidence type="ECO:0000259" key="12">
    <source>
        <dbReference type="Pfam" id="PF02698"/>
    </source>
</evidence>
<dbReference type="STRING" id="343509.SG0999"/>
<evidence type="ECO:0000256" key="6">
    <source>
        <dbReference type="ARBA" id="ARBA00023136"/>
    </source>
</evidence>
<evidence type="ECO:0000256" key="9">
    <source>
        <dbReference type="ARBA" id="ARBA00070389"/>
    </source>
</evidence>
<dbReference type="HOGENOM" id="CLU_053514_0_0_6"/>
<dbReference type="Proteomes" id="UP000001932">
    <property type="component" value="Chromosome"/>
</dbReference>
<dbReference type="CDD" id="cd06259">
    <property type="entry name" value="YdcF-like"/>
    <property type="match status" value="1"/>
</dbReference>
<reference evidence="13 15" key="1">
    <citation type="journal article" date="2006" name="Genome Res.">
        <title>Massive genome erosion and functional adaptations provide insights into the symbiotic lifestyle of Sodalis glossinidius in the tsetse host.</title>
        <authorList>
            <person name="Toh H."/>
            <person name="Weiss B.L."/>
            <person name="Perkin S.A.H."/>
            <person name="Yamashita A."/>
            <person name="Oshima K."/>
            <person name="Hattori M."/>
            <person name="Aksoy S."/>
        </authorList>
    </citation>
    <scope>NUCLEOTIDE SEQUENCE [LARGE SCALE GENOMIC DNA]</scope>
    <source>
        <strain evidence="13">Morsitans</strain>
        <strain evidence="15">morsitans</strain>
    </source>
</reference>
<evidence type="ECO:0000256" key="10">
    <source>
        <dbReference type="SAM" id="MobiDB-lite"/>
    </source>
</evidence>
<name>Q2NUA1_SODGM</name>
<evidence type="ECO:0000313" key="14">
    <source>
        <dbReference type="EMBL" id="CRL44864.1"/>
    </source>
</evidence>
<dbReference type="FunFam" id="3.40.50.620:FF:000164">
    <property type="entry name" value="Envelope biogenesis factor ElyC"/>
    <property type="match status" value="1"/>
</dbReference>
<evidence type="ECO:0000256" key="7">
    <source>
        <dbReference type="ARBA" id="ARBA00023316"/>
    </source>
</evidence>
<comment type="subcellular location">
    <subcellularLocation>
        <location evidence="1">Cell inner membrane</location>
        <topology evidence="1">Multi-pass membrane protein</topology>
    </subcellularLocation>
</comment>
<dbReference type="PANTHER" id="PTHR30336:SF4">
    <property type="entry name" value="ENVELOPE BIOGENESIS FACTOR ELYC"/>
    <property type="match status" value="1"/>
</dbReference>
<protein>
    <recommendedName>
        <fullName evidence="9">Envelope biogenesis factor ElyC</fullName>
    </recommendedName>
</protein>
<dbReference type="InterPro" id="IPR051599">
    <property type="entry name" value="Cell_Envelope_Assoc"/>
</dbReference>
<dbReference type="NCBIfam" id="NF007794">
    <property type="entry name" value="PRK10494.1"/>
    <property type="match status" value="1"/>
</dbReference>
<gene>
    <name evidence="13" type="ordered locus">SG0999</name>
    <name evidence="14" type="ORF">SGGMMB4_02227</name>
</gene>
<evidence type="ECO:0000313" key="15">
    <source>
        <dbReference type="Proteomes" id="UP000001932"/>
    </source>
</evidence>
<organism evidence="13 15">
    <name type="scientific">Sodalis glossinidius (strain morsitans)</name>
    <dbReference type="NCBI Taxonomy" id="343509"/>
    <lineage>
        <taxon>Bacteria</taxon>
        <taxon>Pseudomonadati</taxon>
        <taxon>Pseudomonadota</taxon>
        <taxon>Gammaproteobacteria</taxon>
        <taxon>Enterobacterales</taxon>
        <taxon>Bruguierivoracaceae</taxon>
        <taxon>Sodalis</taxon>
    </lineage>
</organism>
<dbReference type="GO" id="GO:0005886">
    <property type="term" value="C:plasma membrane"/>
    <property type="evidence" value="ECO:0007669"/>
    <property type="project" value="UniProtKB-SubCell"/>
</dbReference>
<evidence type="ECO:0000313" key="13">
    <source>
        <dbReference type="EMBL" id="BAE74274.1"/>
    </source>
</evidence>
<dbReference type="Proteomes" id="UP000245838">
    <property type="component" value="Chromosome sggmmb4_Chromosome"/>
</dbReference>
<dbReference type="eggNOG" id="COG1434">
    <property type="taxonomic scope" value="Bacteria"/>
</dbReference>
<evidence type="ECO:0000313" key="16">
    <source>
        <dbReference type="Proteomes" id="UP000245838"/>
    </source>
</evidence>
<dbReference type="GO" id="GO:0043164">
    <property type="term" value="P:Gram-negative-bacterium-type cell wall biogenesis"/>
    <property type="evidence" value="ECO:0007669"/>
    <property type="project" value="TreeGrafter"/>
</dbReference>
<evidence type="ECO:0000256" key="4">
    <source>
        <dbReference type="ARBA" id="ARBA00022692"/>
    </source>
</evidence>
<dbReference type="EMBL" id="AP008232">
    <property type="protein sequence ID" value="BAE74274.1"/>
    <property type="molecule type" value="Genomic_DNA"/>
</dbReference>
<dbReference type="PANTHER" id="PTHR30336">
    <property type="entry name" value="INNER MEMBRANE PROTEIN, PROBABLE PERMEASE"/>
    <property type="match status" value="1"/>
</dbReference>
<dbReference type="InterPro" id="IPR003848">
    <property type="entry name" value="DUF218"/>
</dbReference>
<dbReference type="GO" id="GO:0071555">
    <property type="term" value="P:cell wall organization"/>
    <property type="evidence" value="ECO:0007669"/>
    <property type="project" value="UniProtKB-KW"/>
</dbReference>
<keyword evidence="15" id="KW-1185">Reference proteome</keyword>
<feature type="domain" description="DUF218" evidence="12">
    <location>
        <begin position="82"/>
        <end position="244"/>
    </location>
</feature>
<feature type="transmembrane region" description="Helical" evidence="11">
    <location>
        <begin position="39"/>
        <end position="59"/>
    </location>
</feature>
<proteinExistence type="predicted"/>
<dbReference type="EMBL" id="LN854557">
    <property type="protein sequence ID" value="CRL44864.1"/>
    <property type="molecule type" value="Genomic_DNA"/>
</dbReference>